<evidence type="ECO:0000313" key="1">
    <source>
        <dbReference type="EMBL" id="KXF75570.1"/>
    </source>
</evidence>
<name>A0A135HQW2_9HYPH</name>
<organism evidence="1 2">
    <name type="scientific">Paramesorhizobium deserti</name>
    <dbReference type="NCBI Taxonomy" id="1494590"/>
    <lineage>
        <taxon>Bacteria</taxon>
        <taxon>Pseudomonadati</taxon>
        <taxon>Pseudomonadota</taxon>
        <taxon>Alphaproteobacteria</taxon>
        <taxon>Hyphomicrobiales</taxon>
        <taxon>Phyllobacteriaceae</taxon>
        <taxon>Paramesorhizobium</taxon>
    </lineage>
</organism>
<sequence length="121" mass="13837">MEEQEEPREYILFPEGAIKYLPKNGKKYLYALKEEEQGVPEIEDDNLGILNHLVHAFPTMASLRYIQHRLTSTKLVEWALENDMLTSAFGTTYARLIDGGIGSGVSRRALSPELRRCMTTY</sequence>
<evidence type="ECO:0000313" key="2">
    <source>
        <dbReference type="Proteomes" id="UP000070107"/>
    </source>
</evidence>
<dbReference type="RefSeq" id="WP_068883610.1">
    <property type="nucleotide sequence ID" value="NZ_LNTU01000037.1"/>
</dbReference>
<reference evidence="1 2" key="1">
    <citation type="submission" date="2015-11" db="EMBL/GenBank/DDBJ databases">
        <title>Draft genome sequence of Paramesorhizobium deserti A-3-E, a strain highly resistant to diverse beta-lactam antibiotics.</title>
        <authorList>
            <person name="Lv R."/>
            <person name="Yang X."/>
            <person name="Fang N."/>
            <person name="Guo J."/>
            <person name="Luo X."/>
            <person name="Peng F."/>
            <person name="Yang R."/>
            <person name="Cui Y."/>
            <person name="Fang C."/>
            <person name="Song Y."/>
        </authorList>
    </citation>
    <scope>NUCLEOTIDE SEQUENCE [LARGE SCALE GENOMIC DNA]</scope>
    <source>
        <strain evidence="1 2">A-3-E</strain>
    </source>
</reference>
<accession>A0A135HQW2</accession>
<dbReference type="AlphaFoldDB" id="A0A135HQW2"/>
<proteinExistence type="predicted"/>
<gene>
    <name evidence="1" type="ORF">ATN84_16330</name>
</gene>
<dbReference type="EMBL" id="LNTU01000037">
    <property type="protein sequence ID" value="KXF75570.1"/>
    <property type="molecule type" value="Genomic_DNA"/>
</dbReference>
<dbReference type="OrthoDB" id="1265701at2"/>
<protein>
    <submittedName>
        <fullName evidence="1">Uncharacterized protein</fullName>
    </submittedName>
</protein>
<comment type="caution">
    <text evidence="1">The sequence shown here is derived from an EMBL/GenBank/DDBJ whole genome shotgun (WGS) entry which is preliminary data.</text>
</comment>
<keyword evidence="2" id="KW-1185">Reference proteome</keyword>
<dbReference type="Proteomes" id="UP000070107">
    <property type="component" value="Unassembled WGS sequence"/>
</dbReference>